<dbReference type="Proteomes" id="UP000292957">
    <property type="component" value="Unassembled WGS sequence"/>
</dbReference>
<dbReference type="InterPro" id="IPR001810">
    <property type="entry name" value="F-box_dom"/>
</dbReference>
<dbReference type="Pfam" id="PF12937">
    <property type="entry name" value="F-box-like"/>
    <property type="match status" value="1"/>
</dbReference>
<dbReference type="OrthoDB" id="2755867at2759"/>
<reference evidence="2" key="1">
    <citation type="submission" date="2019-01" db="EMBL/GenBank/DDBJ databases">
        <title>Draft genome sequences of three monokaryotic isolates of the white-rot basidiomycete fungus Dichomitus squalens.</title>
        <authorList>
            <consortium name="DOE Joint Genome Institute"/>
            <person name="Lopez S.C."/>
            <person name="Andreopoulos B."/>
            <person name="Pangilinan J."/>
            <person name="Lipzen A."/>
            <person name="Riley R."/>
            <person name="Ahrendt S."/>
            <person name="Ng V."/>
            <person name="Barry K."/>
            <person name="Daum C."/>
            <person name="Grigoriev I.V."/>
            <person name="Hilden K.S."/>
            <person name="Makela M.R."/>
            <person name="de Vries R.P."/>
        </authorList>
    </citation>
    <scope>NUCLEOTIDE SEQUENCE [LARGE SCALE GENOMIC DNA]</scope>
    <source>
        <strain evidence="2">OM18370.1</strain>
    </source>
</reference>
<evidence type="ECO:0000259" key="1">
    <source>
        <dbReference type="PROSITE" id="PS50181"/>
    </source>
</evidence>
<dbReference type="SMART" id="SM00256">
    <property type="entry name" value="FBOX"/>
    <property type="match status" value="1"/>
</dbReference>
<name>A0A4V2JZQ8_9APHY</name>
<proteinExistence type="predicted"/>
<dbReference type="InterPro" id="IPR036047">
    <property type="entry name" value="F-box-like_dom_sf"/>
</dbReference>
<dbReference type="Gene3D" id="1.20.1280.50">
    <property type="match status" value="1"/>
</dbReference>
<dbReference type="EMBL" id="ML143451">
    <property type="protein sequence ID" value="TBU26053.1"/>
    <property type="molecule type" value="Genomic_DNA"/>
</dbReference>
<dbReference type="AlphaFoldDB" id="A0A4V2JZQ8"/>
<sequence>MAWNWHGANCQFHQEYFKASLSHSTSPLTPRPILLALVRRFETRCSYLFTVRSTLRFAFMFKAGSIHSDDCDLSHGVDFSTAAGPRPATPSITVEDRSTAATIDAFALDGGSPTDRVTDQPTLNLTTFPVELLCEVFSYLIWSRQATDLVAATQVCRHWRIAALNNPLLWRHVSVTSVPKAQEYFKRSRDVLLDVHIARSCDVDGIVHLLRCHSARIHSLHIDVESDDPTVAARYLEQLCRLSIPRLENLYLDGPHLPLTEPSLTASEQEDLTAVPVCNGLAMSSPAPLLRSLRLRPFCLPWHSLMYRDLRTLDLDASASPAPSMKRLLNILHQCPLLKSFRLRSSALEGASQLSQADPEWMVHLPHLTDIHLDGPSPHQIAQLLEYLALPYTTRYVISTTETPTFPSQYPVLPADRTFLFGLNCLRAIDFTQEDSKHIVVTGYRFSLDDEGPIVIVHVEVTDPAAAVTRLSSTFDAKHVESLAISLHETAEVPLANWHAVFSDFVNLRSLHLASLTNNSLRSVLGALRMPVLPDHSRVYSRHRAVSVPMTPTDATHPPSLLFCSKLARLVISNAERPSRISTDVTWLCAERRRRGRALSSVEADPDTLSEKCISDLQARGVNVLIRQ</sequence>
<gene>
    <name evidence="2" type="ORF">BD311DRAFT_461333</name>
</gene>
<organism evidence="2">
    <name type="scientific">Dichomitus squalens</name>
    <dbReference type="NCBI Taxonomy" id="114155"/>
    <lineage>
        <taxon>Eukaryota</taxon>
        <taxon>Fungi</taxon>
        <taxon>Dikarya</taxon>
        <taxon>Basidiomycota</taxon>
        <taxon>Agaricomycotina</taxon>
        <taxon>Agaricomycetes</taxon>
        <taxon>Polyporales</taxon>
        <taxon>Polyporaceae</taxon>
        <taxon>Dichomitus</taxon>
    </lineage>
</organism>
<dbReference type="PROSITE" id="PS50181">
    <property type="entry name" value="FBOX"/>
    <property type="match status" value="1"/>
</dbReference>
<evidence type="ECO:0000313" key="2">
    <source>
        <dbReference type="EMBL" id="TBU26053.1"/>
    </source>
</evidence>
<feature type="domain" description="F-box" evidence="1">
    <location>
        <begin position="122"/>
        <end position="173"/>
    </location>
</feature>
<accession>A0A4V2JZQ8</accession>
<dbReference type="SUPFAM" id="SSF81383">
    <property type="entry name" value="F-box domain"/>
    <property type="match status" value="1"/>
</dbReference>
<dbReference type="SUPFAM" id="SSF52047">
    <property type="entry name" value="RNI-like"/>
    <property type="match status" value="1"/>
</dbReference>
<protein>
    <recommendedName>
        <fullName evidence="1">F-box domain-containing protein</fullName>
    </recommendedName>
</protein>